<dbReference type="GO" id="GO:0016740">
    <property type="term" value="F:transferase activity"/>
    <property type="evidence" value="ECO:0007669"/>
    <property type="project" value="UniProtKB-KW"/>
</dbReference>
<dbReference type="Proteomes" id="UP000016926">
    <property type="component" value="Unassembled WGS sequence"/>
</dbReference>
<evidence type="ECO:0000313" key="3">
    <source>
        <dbReference type="EMBL" id="EMS20430.1"/>
    </source>
</evidence>
<dbReference type="SUPFAM" id="SSF56112">
    <property type="entry name" value="Protein kinase-like (PK-like)"/>
    <property type="match status" value="1"/>
</dbReference>
<dbReference type="OrthoDB" id="8300194at2759"/>
<keyword evidence="3" id="KW-0808">Transferase</keyword>
<dbReference type="Gene3D" id="3.90.1200.10">
    <property type="match status" value="1"/>
</dbReference>
<evidence type="ECO:0000313" key="4">
    <source>
        <dbReference type="Proteomes" id="UP000016926"/>
    </source>
</evidence>
<dbReference type="EMBL" id="KB722661">
    <property type="protein sequence ID" value="EMS20430.1"/>
    <property type="molecule type" value="Genomic_DNA"/>
</dbReference>
<dbReference type="AlphaFoldDB" id="M7WRC1"/>
<dbReference type="InterPro" id="IPR011009">
    <property type="entry name" value="Kinase-like_dom_sf"/>
</dbReference>
<evidence type="ECO:0000259" key="2">
    <source>
        <dbReference type="Pfam" id="PF01636"/>
    </source>
</evidence>
<feature type="region of interest" description="Disordered" evidence="1">
    <location>
        <begin position="1"/>
        <end position="25"/>
    </location>
</feature>
<keyword evidence="4" id="KW-1185">Reference proteome</keyword>
<dbReference type="PANTHER" id="PTHR21310">
    <property type="entry name" value="AMINOGLYCOSIDE PHOSPHOTRANSFERASE-RELATED-RELATED"/>
    <property type="match status" value="1"/>
</dbReference>
<reference evidence="3 4" key="1">
    <citation type="journal article" date="2012" name="Nat. Commun.">
        <title>A multi-omic map of the lipid-producing yeast Rhodosporidium toruloides.</title>
        <authorList>
            <person name="Zhu Z."/>
            <person name="Zhang S."/>
            <person name="Liu H."/>
            <person name="Shen H."/>
            <person name="Lin X."/>
            <person name="Yang F."/>
            <person name="Zhou Y.J."/>
            <person name="Jin G."/>
            <person name="Ye M."/>
            <person name="Zou H."/>
            <person name="Zou H."/>
            <person name="Zhao Z.K."/>
        </authorList>
    </citation>
    <scope>NUCLEOTIDE SEQUENCE [LARGE SCALE GENOMIC DNA]</scope>
    <source>
        <strain evidence="3 4">NP11</strain>
    </source>
</reference>
<protein>
    <submittedName>
        <fullName evidence="3">Phosphotransferase enzyme family protein</fullName>
    </submittedName>
</protein>
<organism evidence="3 4">
    <name type="scientific">Rhodotorula toruloides (strain NP11)</name>
    <name type="common">Yeast</name>
    <name type="synonym">Rhodosporidium toruloides</name>
    <dbReference type="NCBI Taxonomy" id="1130832"/>
    <lineage>
        <taxon>Eukaryota</taxon>
        <taxon>Fungi</taxon>
        <taxon>Dikarya</taxon>
        <taxon>Basidiomycota</taxon>
        <taxon>Pucciniomycotina</taxon>
        <taxon>Microbotryomycetes</taxon>
        <taxon>Sporidiobolales</taxon>
        <taxon>Sporidiobolaceae</taxon>
        <taxon>Rhodotorula</taxon>
    </lineage>
</organism>
<dbReference type="Pfam" id="PF01636">
    <property type="entry name" value="APH"/>
    <property type="match status" value="1"/>
</dbReference>
<accession>M7WRC1</accession>
<feature type="domain" description="Aminoglycoside phosphotransferase" evidence="2">
    <location>
        <begin position="68"/>
        <end position="257"/>
    </location>
</feature>
<proteinExistence type="predicted"/>
<dbReference type="InterPro" id="IPR051678">
    <property type="entry name" value="AGP_Transferase"/>
</dbReference>
<name>M7WRC1_RHOT1</name>
<dbReference type="PANTHER" id="PTHR21310:SF54">
    <property type="entry name" value="AMINOGLYCOSIDE PHOSPHOTRANSFERASE DOMAIN-CONTAINING PROTEIN"/>
    <property type="match status" value="1"/>
</dbReference>
<dbReference type="eggNOG" id="ENOG502S7HW">
    <property type="taxonomic scope" value="Eukaryota"/>
</dbReference>
<dbReference type="HOGENOM" id="CLU_937359_0_0_1"/>
<evidence type="ECO:0000256" key="1">
    <source>
        <dbReference type="SAM" id="MobiDB-lite"/>
    </source>
</evidence>
<dbReference type="GeneID" id="27367362"/>
<sequence length="297" mass="32261">MQCGASDEPHAPARQPLGPLMNDAAPSPALKRLSVPPASLPSPSYVRLNGRLLSTQGPGYCKLLGVFVVAVTWEARKMVVKYGPRVAREEGEVMRLVAQQTRIPVPKLLGMSDDAGETFIYQEYVEGNTLDDAWDTLSSADINHIKSDFTFILSELASLPAPPGVRLGACDNKASRRLGGPFQAVLTQKPEPALYDVDDLKKWIRFEIGRRSKACARYSAPPNVEDCLVQGGVGLVHADLHGGNIIVKDGRITAIIDGASQDGFPERSSHKVTRANFRLLSKMLSVDTDVPPTLDDY</sequence>
<dbReference type="InterPro" id="IPR002575">
    <property type="entry name" value="Aminoglycoside_PTrfase"/>
</dbReference>
<dbReference type="CDD" id="cd05120">
    <property type="entry name" value="APH_ChoK_like"/>
    <property type="match status" value="1"/>
</dbReference>
<dbReference type="RefSeq" id="XP_016271549.1">
    <property type="nucleotide sequence ID" value="XM_016417020.1"/>
</dbReference>
<gene>
    <name evidence="3" type="ORF">RHTO_03349</name>
</gene>